<organism evidence="3 5">
    <name type="scientific">Nocardia arthritidis</name>
    <dbReference type="NCBI Taxonomy" id="228602"/>
    <lineage>
        <taxon>Bacteria</taxon>
        <taxon>Bacillati</taxon>
        <taxon>Actinomycetota</taxon>
        <taxon>Actinomycetes</taxon>
        <taxon>Mycobacteriales</taxon>
        <taxon>Nocardiaceae</taxon>
        <taxon>Nocardia</taxon>
    </lineage>
</organism>
<dbReference type="KEGG" id="nah:F5544_34895"/>
<evidence type="ECO:0000259" key="2">
    <source>
        <dbReference type="Pfam" id="PF02720"/>
    </source>
</evidence>
<sequence>MIDYPQDRPLPPKLSVRSPAVLKHALSSGVLGEHRGLPVTAILTDVENASGVATTASGGLVPIRDALRLAENAHQYLAIFDHHGLPLHLGRQRRLANRYQRLALIASTRGCTRPGCDAPATLTAVHHVSDWTKGGSTDIENLTPRLRGPSATGGPESKSATYCSRRQAF</sequence>
<evidence type="ECO:0000256" key="1">
    <source>
        <dbReference type="SAM" id="MobiDB-lite"/>
    </source>
</evidence>
<dbReference type="EMBL" id="CP046172">
    <property type="protein sequence ID" value="QIS14812.1"/>
    <property type="molecule type" value="Genomic_DNA"/>
</dbReference>
<accession>A0A6G9YNN4</accession>
<keyword evidence="5" id="KW-1185">Reference proteome</keyword>
<dbReference type="KEGG" id="nah:F5544_34925"/>
<feature type="domain" description="DUF222" evidence="2">
    <location>
        <begin position="20"/>
        <end position="105"/>
    </location>
</feature>
<dbReference type="AlphaFoldDB" id="A0A6G9YNN4"/>
<dbReference type="InterPro" id="IPR003870">
    <property type="entry name" value="DUF222"/>
</dbReference>
<evidence type="ECO:0000313" key="3">
    <source>
        <dbReference type="EMBL" id="QIS14812.1"/>
    </source>
</evidence>
<name>A0A6G9YNN4_9NOCA</name>
<dbReference type="InterPro" id="IPR003615">
    <property type="entry name" value="HNH_nuc"/>
</dbReference>
<evidence type="ECO:0000313" key="5">
    <source>
        <dbReference type="Proteomes" id="UP000503540"/>
    </source>
</evidence>
<reference evidence="3 5" key="1">
    <citation type="journal article" date="2019" name="ACS Chem. Biol.">
        <title>Identification and Mobilization of a Cryptic Antibiotic Biosynthesis Gene Locus from a Human-Pathogenic Nocardia Isolate.</title>
        <authorList>
            <person name="Herisse M."/>
            <person name="Ishida K."/>
            <person name="Porter J.L."/>
            <person name="Howden B."/>
            <person name="Hertweck C."/>
            <person name="Stinear T.P."/>
            <person name="Pidot S.J."/>
        </authorList>
    </citation>
    <scope>NUCLEOTIDE SEQUENCE [LARGE SCALE GENOMIC DNA]</scope>
    <source>
        <strain evidence="3 5">AUSMDU00012717</strain>
    </source>
</reference>
<proteinExistence type="predicted"/>
<evidence type="ECO:0000313" key="4">
    <source>
        <dbReference type="EMBL" id="QIS14818.1"/>
    </source>
</evidence>
<dbReference type="Pfam" id="PF02720">
    <property type="entry name" value="DUF222"/>
    <property type="match status" value="1"/>
</dbReference>
<protein>
    <submittedName>
        <fullName evidence="3">DUF222 domain-containing protein</fullName>
    </submittedName>
</protein>
<gene>
    <name evidence="3" type="ORF">F5544_34895</name>
    <name evidence="4" type="ORF">F5544_34925</name>
</gene>
<dbReference type="CDD" id="cd00085">
    <property type="entry name" value="HNHc"/>
    <property type="match status" value="1"/>
</dbReference>
<dbReference type="EMBL" id="CP046172">
    <property type="protein sequence ID" value="QIS14818.1"/>
    <property type="molecule type" value="Genomic_DNA"/>
</dbReference>
<feature type="region of interest" description="Disordered" evidence="1">
    <location>
        <begin position="133"/>
        <end position="162"/>
    </location>
</feature>
<dbReference type="Proteomes" id="UP000503540">
    <property type="component" value="Chromosome"/>
</dbReference>